<organism evidence="2 3">
    <name type="scientific">Camelina sativa</name>
    <name type="common">False flax</name>
    <name type="synonym">Myagrum sativum</name>
    <dbReference type="NCBI Taxonomy" id="90675"/>
    <lineage>
        <taxon>Eukaryota</taxon>
        <taxon>Viridiplantae</taxon>
        <taxon>Streptophyta</taxon>
        <taxon>Embryophyta</taxon>
        <taxon>Tracheophyta</taxon>
        <taxon>Spermatophyta</taxon>
        <taxon>Magnoliopsida</taxon>
        <taxon>eudicotyledons</taxon>
        <taxon>Gunneridae</taxon>
        <taxon>Pentapetalae</taxon>
        <taxon>rosids</taxon>
        <taxon>malvids</taxon>
        <taxon>Brassicales</taxon>
        <taxon>Brassicaceae</taxon>
        <taxon>Camelineae</taxon>
        <taxon>Camelina</taxon>
    </lineage>
</organism>
<evidence type="ECO:0000313" key="2">
    <source>
        <dbReference type="Proteomes" id="UP000694864"/>
    </source>
</evidence>
<dbReference type="Proteomes" id="UP000694864">
    <property type="component" value="Chromosome 14"/>
</dbReference>
<keyword evidence="1" id="KW-0732">Signal</keyword>
<reference evidence="2" key="1">
    <citation type="journal article" date="2014" name="Nat. Commun.">
        <title>The emerging biofuel crop Camelina sativa retains a highly undifferentiated hexaploid genome structure.</title>
        <authorList>
            <person name="Kagale S."/>
            <person name="Koh C."/>
            <person name="Nixon J."/>
            <person name="Bollina V."/>
            <person name="Clarke W.E."/>
            <person name="Tuteja R."/>
            <person name="Spillane C."/>
            <person name="Robinson S.J."/>
            <person name="Links M.G."/>
            <person name="Clarke C."/>
            <person name="Higgins E.E."/>
            <person name="Huebert T."/>
            <person name="Sharpe A.G."/>
            <person name="Parkin I.A."/>
        </authorList>
    </citation>
    <scope>NUCLEOTIDE SEQUENCE [LARGE SCALE GENOMIC DNA]</scope>
    <source>
        <strain evidence="2">cv. DH55</strain>
    </source>
</reference>
<accession>A0ABM0VUQ8</accession>
<evidence type="ECO:0000256" key="1">
    <source>
        <dbReference type="SAM" id="SignalP"/>
    </source>
</evidence>
<feature type="chain" id="PRO_5046214030" evidence="1">
    <location>
        <begin position="18"/>
        <end position="106"/>
    </location>
</feature>
<gene>
    <name evidence="3" type="primary">LOC104742104</name>
</gene>
<reference evidence="3" key="2">
    <citation type="submission" date="2025-08" db="UniProtKB">
        <authorList>
            <consortium name="RefSeq"/>
        </authorList>
    </citation>
    <scope>IDENTIFICATION</scope>
    <source>
        <tissue evidence="3">Leaf</tissue>
    </source>
</reference>
<name>A0ABM0VUQ8_CAMSA</name>
<proteinExistence type="predicted"/>
<dbReference type="GeneID" id="104742104"/>
<keyword evidence="2" id="KW-1185">Reference proteome</keyword>
<dbReference type="RefSeq" id="XP_010461376.1">
    <property type="nucleotide sequence ID" value="XM_010463074.2"/>
</dbReference>
<protein>
    <submittedName>
        <fullName evidence="3">Uncharacterized protein LOC104742104 isoform X1</fullName>
    </submittedName>
</protein>
<sequence length="106" mass="12432">MCLSLCLSLSLLKKVSQSLFQFTMLVFLDWFKLRLGDETLERSKQMFKVFLQFHCKDFAGFTIGENGNPKLSSWLNKISLLQIKAYPEYVLLVIIHPFHFCHLGWN</sequence>
<feature type="signal peptide" evidence="1">
    <location>
        <begin position="1"/>
        <end position="17"/>
    </location>
</feature>
<evidence type="ECO:0000313" key="3">
    <source>
        <dbReference type="RefSeq" id="XP_010461376.1"/>
    </source>
</evidence>